<evidence type="ECO:0008006" key="5">
    <source>
        <dbReference type="Google" id="ProtNLM"/>
    </source>
</evidence>
<comment type="caution">
    <text evidence="3">The sequence shown here is derived from an EMBL/GenBank/DDBJ whole genome shotgun (WGS) entry which is preliminary data.</text>
</comment>
<dbReference type="EMBL" id="JAIWQS010000003">
    <property type="protein sequence ID" value="KAJ8770035.1"/>
    <property type="molecule type" value="Genomic_DNA"/>
</dbReference>
<organism evidence="3 4">
    <name type="scientific">Erythroxylum novogranatense</name>
    <dbReference type="NCBI Taxonomy" id="1862640"/>
    <lineage>
        <taxon>Eukaryota</taxon>
        <taxon>Viridiplantae</taxon>
        <taxon>Streptophyta</taxon>
        <taxon>Embryophyta</taxon>
        <taxon>Tracheophyta</taxon>
        <taxon>Spermatophyta</taxon>
        <taxon>Magnoliopsida</taxon>
        <taxon>eudicotyledons</taxon>
        <taxon>Gunneridae</taxon>
        <taxon>Pentapetalae</taxon>
        <taxon>rosids</taxon>
        <taxon>fabids</taxon>
        <taxon>Malpighiales</taxon>
        <taxon>Erythroxylaceae</taxon>
        <taxon>Erythroxylum</taxon>
    </lineage>
</organism>
<sequence length="125" mass="13315">MGCKVTAVAVLLMIVMSVAAEAQLQPFQPVLPPAKPSPSPPSIVGCGAKCAFKCIRVRFPPLMALCIGLCMIQCRHSPSAKVYNCTNGCASTLLTNSIATDSIGTDRVSDYVESCYQTCSRNERL</sequence>
<proteinExistence type="predicted"/>
<evidence type="ECO:0000256" key="1">
    <source>
        <dbReference type="SAM" id="SignalP"/>
    </source>
</evidence>
<protein>
    <recommendedName>
        <fullName evidence="5">Thionin-like protein</fullName>
    </recommendedName>
</protein>
<keyword evidence="4" id="KW-1185">Reference proteome</keyword>
<reference evidence="3 4" key="1">
    <citation type="submission" date="2021-09" db="EMBL/GenBank/DDBJ databases">
        <title>Genomic insights and catalytic innovation underlie evolution of tropane alkaloids biosynthesis.</title>
        <authorList>
            <person name="Wang Y.-J."/>
            <person name="Tian T."/>
            <person name="Huang J.-P."/>
            <person name="Huang S.-X."/>
        </authorList>
    </citation>
    <scope>NUCLEOTIDE SEQUENCE [LARGE SCALE GENOMIC DNA]</scope>
    <source>
        <strain evidence="3">KIB-2018</strain>
        <tissue evidence="3">Leaf</tissue>
    </source>
</reference>
<evidence type="ECO:0000313" key="3">
    <source>
        <dbReference type="EMBL" id="KAJ8770035.1"/>
    </source>
</evidence>
<accession>A0AAV8TSV3</accession>
<keyword evidence="1" id="KW-0732">Signal</keyword>
<feature type="chain" id="PRO_5044716647" description="Thionin-like protein" evidence="1">
    <location>
        <begin position="21"/>
        <end position="125"/>
    </location>
</feature>
<feature type="signal peptide" evidence="1">
    <location>
        <begin position="1"/>
        <end position="20"/>
    </location>
</feature>
<evidence type="ECO:0000313" key="2">
    <source>
        <dbReference type="EMBL" id="KAJ8747827.1"/>
    </source>
</evidence>
<dbReference type="AlphaFoldDB" id="A0AAV8TSV3"/>
<gene>
    <name evidence="3" type="ORF">K2173_009784</name>
    <name evidence="2" type="ORF">K2173_012417</name>
</gene>
<dbReference type="Proteomes" id="UP001159364">
    <property type="component" value="Linkage Group LG03"/>
</dbReference>
<dbReference type="EMBL" id="JAIWQS010000071">
    <property type="protein sequence ID" value="KAJ8747827.1"/>
    <property type="molecule type" value="Genomic_DNA"/>
</dbReference>
<name>A0AAV8TSV3_9ROSI</name>
<evidence type="ECO:0000313" key="4">
    <source>
        <dbReference type="Proteomes" id="UP001159364"/>
    </source>
</evidence>